<name>A0A060WKJ7_ONCMY</name>
<dbReference type="STRING" id="8022.A0A060WKJ7"/>
<dbReference type="GO" id="GO:0006955">
    <property type="term" value="P:immune response"/>
    <property type="evidence" value="ECO:0007669"/>
    <property type="project" value="InterPro"/>
</dbReference>
<evidence type="ECO:0000313" key="2">
    <source>
        <dbReference type="Proteomes" id="UP000193380"/>
    </source>
</evidence>
<dbReference type="Proteomes" id="UP000193380">
    <property type="component" value="Chromosome 5"/>
</dbReference>
<dbReference type="EMBL" id="FR904494">
    <property type="protein sequence ID" value="CDQ65105.1"/>
    <property type="molecule type" value="Genomic_DNA"/>
</dbReference>
<dbReference type="SUPFAM" id="SSF54117">
    <property type="entry name" value="Interleukin 8-like chemokines"/>
    <property type="match status" value="1"/>
</dbReference>
<evidence type="ECO:0000313" key="1">
    <source>
        <dbReference type="EMBL" id="CDQ65105.1"/>
    </source>
</evidence>
<dbReference type="GO" id="GO:0008009">
    <property type="term" value="F:chemokine activity"/>
    <property type="evidence" value="ECO:0007669"/>
    <property type="project" value="InterPro"/>
</dbReference>
<proteinExistence type="predicted"/>
<dbReference type="InterPro" id="IPR036048">
    <property type="entry name" value="Interleukin_8-like_sf"/>
</dbReference>
<dbReference type="AlphaFoldDB" id="A0A060WKJ7"/>
<protein>
    <recommendedName>
        <fullName evidence="3">Chemokine interleukin-8-like domain-containing protein</fullName>
    </recommendedName>
</protein>
<sequence length="144" mass="16456">MENMPLRAKRHCHLSRSCCYGSCSTVIAREVRKEICGNNKPPKKKLSSLANFVEALALLKPCCISTVCTLEGCRGECSLSVLLLYTKKAVKCADPRDRKVKRLLRKLLQRQRTKAHRIMWLYPHGNLPVMSEDKKDGWDAFHVE</sequence>
<evidence type="ECO:0008006" key="3">
    <source>
        <dbReference type="Google" id="ProtNLM"/>
    </source>
</evidence>
<dbReference type="GO" id="GO:0005576">
    <property type="term" value="C:extracellular region"/>
    <property type="evidence" value="ECO:0007669"/>
    <property type="project" value="InterPro"/>
</dbReference>
<organism evidence="1 2">
    <name type="scientific">Oncorhynchus mykiss</name>
    <name type="common">Rainbow trout</name>
    <name type="synonym">Salmo gairdneri</name>
    <dbReference type="NCBI Taxonomy" id="8022"/>
    <lineage>
        <taxon>Eukaryota</taxon>
        <taxon>Metazoa</taxon>
        <taxon>Chordata</taxon>
        <taxon>Craniata</taxon>
        <taxon>Vertebrata</taxon>
        <taxon>Euteleostomi</taxon>
        <taxon>Actinopterygii</taxon>
        <taxon>Neopterygii</taxon>
        <taxon>Teleostei</taxon>
        <taxon>Protacanthopterygii</taxon>
        <taxon>Salmoniformes</taxon>
        <taxon>Salmonidae</taxon>
        <taxon>Salmoninae</taxon>
        <taxon>Oncorhynchus</taxon>
    </lineage>
</organism>
<reference evidence="1 2" key="1">
    <citation type="journal article" date="2014" name="Nat. Commun.">
        <title>The rainbow trout genome provides novel insights into evolution after whole-genome duplication in vertebrates.</title>
        <authorList>
            <person name="Berthelot C."/>
            <person name="Brunet F."/>
            <person name="Chalopin D."/>
            <person name="Juanchich A."/>
            <person name="Bernard M."/>
            <person name="Noel B."/>
            <person name="Bento P."/>
            <person name="Da Silva C."/>
            <person name="Labadie K."/>
            <person name="Alberti A."/>
            <person name="Aury J.M."/>
            <person name="Louis A."/>
            <person name="Dehais P."/>
            <person name="Bardou P."/>
            <person name="Montfort J."/>
            <person name="Klopp C."/>
            <person name="Cabau C."/>
            <person name="Gaspin C."/>
            <person name="Thorgaard G.H."/>
            <person name="Boussaha M."/>
            <person name="Quillet E."/>
            <person name="Guyomard R."/>
            <person name="Galiana D."/>
            <person name="Bobe J."/>
            <person name="Volff J.N."/>
            <person name="Genet C."/>
            <person name="Wincker P."/>
            <person name="Jaillon O."/>
            <person name="Roest Crollius H."/>
            <person name="Guiguen Y."/>
        </authorList>
    </citation>
    <scope>NUCLEOTIDE SEQUENCE [LARGE SCALE GENOMIC DNA]</scope>
</reference>
<gene>
    <name evidence="1" type="ORF">GSONMT00072582001</name>
</gene>
<dbReference type="Gene3D" id="2.40.50.40">
    <property type="match status" value="1"/>
</dbReference>
<accession>A0A060WKJ7</accession>
<dbReference type="PaxDb" id="8022-A0A060WKJ7"/>